<evidence type="ECO:0000313" key="6">
    <source>
        <dbReference type="EMBL" id="EGZ04494.1"/>
    </source>
</evidence>
<organism evidence="6 7">
    <name type="scientific">Phytophthora sojae (strain P6497)</name>
    <name type="common">Soybean stem and root rot agent</name>
    <name type="synonym">Phytophthora megasperma f. sp. glycines</name>
    <dbReference type="NCBI Taxonomy" id="1094619"/>
    <lineage>
        <taxon>Eukaryota</taxon>
        <taxon>Sar</taxon>
        <taxon>Stramenopiles</taxon>
        <taxon>Oomycota</taxon>
        <taxon>Peronosporomycetes</taxon>
        <taxon>Peronosporales</taxon>
        <taxon>Peronosporaceae</taxon>
        <taxon>Phytophthora</taxon>
    </lineage>
</organism>
<accession>G5AIZ6</accession>
<evidence type="ECO:0000256" key="2">
    <source>
        <dbReference type="ARBA" id="ARBA00004613"/>
    </source>
</evidence>
<keyword evidence="4" id="KW-0812">Transmembrane</keyword>
<sequence length="617" mass="70038">MVELVLTCAFAGEEGGSFNVVIEDWRKVASLKTAIKHENQNKLKNVDVKDLQLFLAKYGERWLSAAGAADVTLKLPLKLDEDEYHQGFKWMDPSLWIKDVEYFGENFQPGEGQVHVLVVVPHQSAVCTAALDNPEKFAQECASLTEWDVGAVHHIPSIFRFMSTFGGCSNDGKIFWRLEEKKVVQVFTVGWFRKTTHMNKKSILIGSPGIGKSTLLCVLAFYLVLKHHKNVLVYRRLKKLGQEPEPCLIYLGYEDGEVVQFSEQRCKTQRAVEVYDGLIQQHGVGNVWLLLDGFHYGSIPEGLETFNLLATSQRVDLTSQERKEAYCCLLPCWSEKDLWSLGRLIYNFGADEMDERYYYSGGSVREFTLDTPEGIRQAIDDATSEVEKVAALFSNQLNILAGDTQVDILRRTFVGNNDPLTTEQLTARRYWVQSIDSEYAVRALSLRVDSDALYQIYTWARRTEHASLAGSVLKIYIHKLASDNALNLYIAEYDPPAFRKLEEPRYQDYKLLTLCKGGAVCWGTASHYKTELVQWRDSKQLTYWYPASDSFPNIDSIAKIKSVSGKKSVAYLQIVGARKHKISEQELMNMNKIFYPAGVETTKDADPPIFIAVCPDR</sequence>
<keyword evidence="4" id="KW-1133">Transmembrane helix</keyword>
<dbReference type="PANTHER" id="PTHR33129">
    <property type="entry name" value="PROTEIN KINASE DOMAIN-CONTAINING PROTEIN-RELATED"/>
    <property type="match status" value="1"/>
</dbReference>
<dbReference type="PANTHER" id="PTHR33129:SF1">
    <property type="entry name" value="ATP-BINDING PROTEIN"/>
    <property type="match status" value="1"/>
</dbReference>
<dbReference type="Pfam" id="PF20147">
    <property type="entry name" value="Crinkler"/>
    <property type="match status" value="1"/>
</dbReference>
<evidence type="ECO:0000256" key="3">
    <source>
        <dbReference type="ARBA" id="ARBA00022525"/>
    </source>
</evidence>
<dbReference type="AlphaFoldDB" id="G5AIZ6"/>
<reference evidence="6 7" key="1">
    <citation type="journal article" date="2006" name="Science">
        <title>Phytophthora genome sequences uncover evolutionary origins and mechanisms of pathogenesis.</title>
        <authorList>
            <person name="Tyler B.M."/>
            <person name="Tripathy S."/>
            <person name="Zhang X."/>
            <person name="Dehal P."/>
            <person name="Jiang R.H."/>
            <person name="Aerts A."/>
            <person name="Arredondo F.D."/>
            <person name="Baxter L."/>
            <person name="Bensasson D."/>
            <person name="Beynon J.L."/>
            <person name="Chapman J."/>
            <person name="Damasceno C.M."/>
            <person name="Dorrance A.E."/>
            <person name="Dou D."/>
            <person name="Dickerman A.W."/>
            <person name="Dubchak I.L."/>
            <person name="Garbelotto M."/>
            <person name="Gijzen M."/>
            <person name="Gordon S.G."/>
            <person name="Govers F."/>
            <person name="Grunwald N.J."/>
            <person name="Huang W."/>
            <person name="Ivors K.L."/>
            <person name="Jones R.W."/>
            <person name="Kamoun S."/>
            <person name="Krampis K."/>
            <person name="Lamour K.H."/>
            <person name="Lee M.K."/>
            <person name="McDonald W.H."/>
            <person name="Medina M."/>
            <person name="Meijer H.J."/>
            <person name="Nordberg E.K."/>
            <person name="Maclean D.J."/>
            <person name="Ospina-Giraldo M.D."/>
            <person name="Morris P.F."/>
            <person name="Phuntumart V."/>
            <person name="Putnam N.H."/>
            <person name="Rash S."/>
            <person name="Rose J.K."/>
            <person name="Sakihama Y."/>
            <person name="Salamov A.A."/>
            <person name="Savidor A."/>
            <person name="Scheuring C.F."/>
            <person name="Smith B.M."/>
            <person name="Sobral B.W."/>
            <person name="Terry A."/>
            <person name="Torto-Alalibo T.A."/>
            <person name="Win J."/>
            <person name="Xu Z."/>
            <person name="Zhang H."/>
            <person name="Grigoriev I.V."/>
            <person name="Rokhsar D.S."/>
            <person name="Boore J.L."/>
        </authorList>
    </citation>
    <scope>NUCLEOTIDE SEQUENCE [LARGE SCALE GENOMIC DNA]</scope>
    <source>
        <strain evidence="6 7">P6497</strain>
    </source>
</reference>
<keyword evidence="7" id="KW-1185">Reference proteome</keyword>
<dbReference type="InterPro" id="IPR045379">
    <property type="entry name" value="Crinkler_N"/>
</dbReference>
<keyword evidence="4" id="KW-0472">Membrane</keyword>
<feature type="transmembrane region" description="Helical" evidence="4">
    <location>
        <begin position="203"/>
        <end position="225"/>
    </location>
</feature>
<evidence type="ECO:0000259" key="5">
    <source>
        <dbReference type="Pfam" id="PF20147"/>
    </source>
</evidence>
<dbReference type="OMA" id="CALEIYI"/>
<dbReference type="GeneID" id="20662240"/>
<feature type="domain" description="Crinkler effector protein N-terminal" evidence="5">
    <location>
        <begin position="5"/>
        <end position="119"/>
    </location>
</feature>
<dbReference type="KEGG" id="psoj:PHYSODRAFT_536271"/>
<comment type="subcellular location">
    <subcellularLocation>
        <location evidence="1">Host cell</location>
    </subcellularLocation>
    <subcellularLocation>
        <location evidence="2">Secreted</location>
    </subcellularLocation>
</comment>
<name>G5AIZ6_PHYSP</name>
<evidence type="ECO:0000256" key="4">
    <source>
        <dbReference type="SAM" id="Phobius"/>
    </source>
</evidence>
<protein>
    <recommendedName>
        <fullName evidence="5">Crinkler effector protein N-terminal domain-containing protein</fullName>
    </recommendedName>
</protein>
<dbReference type="InParanoid" id="G5AIZ6"/>
<dbReference type="Proteomes" id="UP000002640">
    <property type="component" value="Unassembled WGS sequence"/>
</dbReference>
<dbReference type="GO" id="GO:0005576">
    <property type="term" value="C:extracellular region"/>
    <property type="evidence" value="ECO:0007669"/>
    <property type="project" value="UniProtKB-SubCell"/>
</dbReference>
<dbReference type="InterPro" id="IPR052980">
    <property type="entry name" value="Crinkler_effector"/>
</dbReference>
<dbReference type="GO" id="GO:0043657">
    <property type="term" value="C:host cell"/>
    <property type="evidence" value="ECO:0007669"/>
    <property type="project" value="UniProtKB-SubCell"/>
</dbReference>
<dbReference type="RefSeq" id="XP_009540047.1">
    <property type="nucleotide sequence ID" value="XM_009541752.1"/>
</dbReference>
<evidence type="ECO:0000313" key="7">
    <source>
        <dbReference type="Proteomes" id="UP000002640"/>
    </source>
</evidence>
<keyword evidence="3" id="KW-0964">Secreted</keyword>
<gene>
    <name evidence="6" type="ORF">PHYSODRAFT_536271</name>
</gene>
<proteinExistence type="predicted"/>
<dbReference type="EMBL" id="JH159181">
    <property type="protein sequence ID" value="EGZ04494.1"/>
    <property type="molecule type" value="Genomic_DNA"/>
</dbReference>
<evidence type="ECO:0000256" key="1">
    <source>
        <dbReference type="ARBA" id="ARBA00004340"/>
    </source>
</evidence>